<organism evidence="2 3">
    <name type="scientific">Polyplax serrata</name>
    <name type="common">Common mouse louse</name>
    <dbReference type="NCBI Taxonomy" id="468196"/>
    <lineage>
        <taxon>Eukaryota</taxon>
        <taxon>Metazoa</taxon>
        <taxon>Ecdysozoa</taxon>
        <taxon>Arthropoda</taxon>
        <taxon>Hexapoda</taxon>
        <taxon>Insecta</taxon>
        <taxon>Pterygota</taxon>
        <taxon>Neoptera</taxon>
        <taxon>Paraneoptera</taxon>
        <taxon>Psocodea</taxon>
        <taxon>Troctomorpha</taxon>
        <taxon>Phthiraptera</taxon>
        <taxon>Anoplura</taxon>
        <taxon>Polyplacidae</taxon>
        <taxon>Polyplax</taxon>
    </lineage>
</organism>
<dbReference type="Proteomes" id="UP001372834">
    <property type="component" value="Unassembled WGS sequence"/>
</dbReference>
<feature type="region of interest" description="Disordered" evidence="1">
    <location>
        <begin position="127"/>
        <end position="151"/>
    </location>
</feature>
<evidence type="ECO:0000256" key="1">
    <source>
        <dbReference type="SAM" id="MobiDB-lite"/>
    </source>
</evidence>
<dbReference type="EMBL" id="JAWJWE010000043">
    <property type="protein sequence ID" value="KAK6617913.1"/>
    <property type="molecule type" value="Genomic_DNA"/>
</dbReference>
<dbReference type="AlphaFoldDB" id="A0AAN8S2S5"/>
<proteinExistence type="predicted"/>
<name>A0AAN8S2S5_POLSC</name>
<evidence type="ECO:0000313" key="2">
    <source>
        <dbReference type="EMBL" id="KAK6617913.1"/>
    </source>
</evidence>
<sequence>MLRKLTSASRQVLKHVYGQRVSLNGDTQTLFVSLNKLTSVPLERYASNGPSSGRQGKTNALPFGQEFTLGSSMINMSHPGFGCRSVSCKKVKDKKGKGKKSSACSKPRKGPAVAECPEAPCRCGMPKELNTPTRVKMEKSKVSPPSKREFRNRKCKDGDCDFMDDDGIPPL</sequence>
<accession>A0AAN8S2S5</accession>
<feature type="compositionally biased region" description="Basic and acidic residues" evidence="1">
    <location>
        <begin position="135"/>
        <end position="149"/>
    </location>
</feature>
<feature type="region of interest" description="Disordered" evidence="1">
    <location>
        <begin position="94"/>
        <end position="114"/>
    </location>
</feature>
<evidence type="ECO:0000313" key="3">
    <source>
        <dbReference type="Proteomes" id="UP001372834"/>
    </source>
</evidence>
<protein>
    <submittedName>
        <fullName evidence="2">Uncharacterized protein</fullName>
    </submittedName>
</protein>
<comment type="caution">
    <text evidence="2">The sequence shown here is derived from an EMBL/GenBank/DDBJ whole genome shotgun (WGS) entry which is preliminary data.</text>
</comment>
<reference evidence="2 3" key="1">
    <citation type="submission" date="2023-10" db="EMBL/GenBank/DDBJ databases">
        <title>Genomes of two closely related lineages of the louse Polyplax serrata with different host specificities.</title>
        <authorList>
            <person name="Martinu J."/>
            <person name="Tarabai H."/>
            <person name="Stefka J."/>
            <person name="Hypsa V."/>
        </authorList>
    </citation>
    <scope>NUCLEOTIDE SEQUENCE [LARGE SCALE GENOMIC DNA]</scope>
    <source>
        <strain evidence="2">HR10_N</strain>
    </source>
</reference>
<gene>
    <name evidence="2" type="ORF">RUM43_014142</name>
</gene>